<dbReference type="Gene3D" id="1.25.40.10">
    <property type="entry name" value="Tetratricopeptide repeat domain"/>
    <property type="match status" value="2"/>
</dbReference>
<dbReference type="InterPro" id="IPR011990">
    <property type="entry name" value="TPR-like_helical_dom_sf"/>
</dbReference>
<dbReference type="Proteomes" id="UP001212997">
    <property type="component" value="Unassembled WGS sequence"/>
</dbReference>
<protein>
    <submittedName>
        <fullName evidence="1">Uncharacterized protein</fullName>
    </submittedName>
</protein>
<evidence type="ECO:0000313" key="2">
    <source>
        <dbReference type="Proteomes" id="UP001212997"/>
    </source>
</evidence>
<name>A0AAD5V1R0_9APHY</name>
<reference evidence="1" key="1">
    <citation type="submission" date="2022-07" db="EMBL/GenBank/DDBJ databases">
        <title>Genome Sequence of Physisporinus lineatus.</title>
        <authorList>
            <person name="Buettner E."/>
        </authorList>
    </citation>
    <scope>NUCLEOTIDE SEQUENCE</scope>
    <source>
        <strain evidence="1">VT162</strain>
    </source>
</reference>
<accession>A0AAD5V1R0</accession>
<comment type="caution">
    <text evidence="1">The sequence shown here is derived from an EMBL/GenBank/DDBJ whole genome shotgun (WGS) entry which is preliminary data.</text>
</comment>
<gene>
    <name evidence="1" type="ORF">NLI96_g8875</name>
</gene>
<proteinExistence type="predicted"/>
<dbReference type="SUPFAM" id="SSF48452">
    <property type="entry name" value="TPR-like"/>
    <property type="match status" value="1"/>
</dbReference>
<dbReference type="EMBL" id="JANAWD010000422">
    <property type="protein sequence ID" value="KAJ3479703.1"/>
    <property type="molecule type" value="Genomic_DNA"/>
</dbReference>
<dbReference type="AlphaFoldDB" id="A0AAD5V1R0"/>
<keyword evidence="2" id="KW-1185">Reference proteome</keyword>
<organism evidence="1 2">
    <name type="scientific">Meripilus lineatus</name>
    <dbReference type="NCBI Taxonomy" id="2056292"/>
    <lineage>
        <taxon>Eukaryota</taxon>
        <taxon>Fungi</taxon>
        <taxon>Dikarya</taxon>
        <taxon>Basidiomycota</taxon>
        <taxon>Agaricomycotina</taxon>
        <taxon>Agaricomycetes</taxon>
        <taxon>Polyporales</taxon>
        <taxon>Meripilaceae</taxon>
        <taxon>Meripilus</taxon>
    </lineage>
</organism>
<sequence>MESILCEFKELRKLQLDNLEIAGGDDKFDLPKLRKHIFKTKAQETSTRPVPTLEGTPIILRNWSKEDCTSLELCCVQIKHLTAESRFLLSSSLTKLMDELINRRLHKEAERGREGLLQVQRELALVDKVQYAPFVNNTLNSMFQVQLQVKNYGGLRDDEEIFYSINVEHLWSRMTRTLPGPTHDNPSYASHFLTTPTGPASSPNKLNDREIAINGWLQVVNVCVQLAHRFYIEIDKGSSSHTSINAVDRSTYISQLADAIHNLALPSPPQLIPSPPSTQGNNVLESRLERLSHVIGPLPRSFAAPDLQTPAFTIIQYQNATVDVWRVLAERYPMVFISRLAKVLKEIVSDHRPREGDASEYGGPEDYRKEFTDHRLKMMGVWRWVVKQDVFTYAPSLADALDISASDCFQIQQHTEAIRFRREAVGIWRKLTQRDRSYGRSLETSLHHLALDLSQLQGSIDGIRYEAIAVCQELLGRNASTYVGDFVRALSKSGRCLSQRGYHRQALVFYSKAAEAWRSHTYLSCDFDSSILSYLRCLHSMSGCLISLNSSAEAVPLLYECVSGFRKYQKNWELCICLNTLSIVLAEANYFEQAIAASRESLHRLRLLVNTNFDQYYPELAPLLHNLSSLLHPMGQHDQALGAVEEALTIYRTLTSNKPSKYDQILAVTLRRYALILEQVGRSDEATKANDEASEIERVLVPVNEVTGLVLDIASQVSETERTDCSLPADSHL</sequence>
<dbReference type="PANTHER" id="PTHR19959">
    <property type="entry name" value="KINESIN LIGHT CHAIN"/>
    <property type="match status" value="1"/>
</dbReference>
<evidence type="ECO:0000313" key="1">
    <source>
        <dbReference type="EMBL" id="KAJ3479703.1"/>
    </source>
</evidence>
<dbReference type="PANTHER" id="PTHR19959:SF119">
    <property type="entry name" value="FUNGAL LIPASE-LIKE DOMAIN-CONTAINING PROTEIN"/>
    <property type="match status" value="1"/>
</dbReference>